<keyword evidence="6 9" id="KW-0443">Lipid metabolism</keyword>
<dbReference type="RefSeq" id="WP_349585954.1">
    <property type="nucleotide sequence ID" value="NZ_JBEFLD010000003.1"/>
</dbReference>
<sequence>MTDAVNNTENAAVHIDVREIMSYLPHRYPFLLVDRVTEFVADTRIKALKNVTINEPFFMGHFEQYPVMPGVLIIEALAQAAGILAIKSQGQRADNELYFFVGIDNARFKRQVVPGDQLVFEVETITVKRGIGKYSARALVDGQVACEAVIMCAKREV</sequence>
<dbReference type="EMBL" id="JBEFLD010000003">
    <property type="protein sequence ID" value="MEQ6290454.1"/>
    <property type="molecule type" value="Genomic_DNA"/>
</dbReference>
<comment type="function">
    <text evidence="8 9">Involved in unsaturated fatty acids biosynthesis. Catalyzes the dehydration of short chain beta-hydroxyacyl-ACPs and long chain saturated and unsaturated beta-hydroxyacyl-ACPs.</text>
</comment>
<evidence type="ECO:0000256" key="1">
    <source>
        <dbReference type="ARBA" id="ARBA00004496"/>
    </source>
</evidence>
<name>A0ABV1M2I3_9NEIS</name>
<protein>
    <recommendedName>
        <fullName evidence="9">3-hydroxyacyl-[acyl-carrier-protein] dehydratase FabZ</fullName>
        <ecNumber evidence="9">4.2.1.59</ecNumber>
    </recommendedName>
    <alternativeName>
        <fullName evidence="9">(3R)-hydroxymyristoyl-[acyl-carrier-protein] dehydratase</fullName>
        <shortName evidence="9">(3R)-hydroxymyristoyl-ACP dehydrase</shortName>
    </alternativeName>
    <alternativeName>
        <fullName evidence="9">Beta-hydroxyacyl-ACP dehydratase</fullName>
    </alternativeName>
</protein>
<gene>
    <name evidence="9 10" type="primary">fabZ</name>
    <name evidence="10" type="ORF">ABNW52_07480</name>
</gene>
<dbReference type="Pfam" id="PF07977">
    <property type="entry name" value="FabA"/>
    <property type="match status" value="1"/>
</dbReference>
<dbReference type="Proteomes" id="UP001433638">
    <property type="component" value="Unassembled WGS sequence"/>
</dbReference>
<evidence type="ECO:0000256" key="2">
    <source>
        <dbReference type="ARBA" id="ARBA00009174"/>
    </source>
</evidence>
<dbReference type="EC" id="4.2.1.59" evidence="9"/>
<reference evidence="10" key="1">
    <citation type="submission" date="2024-06" db="EMBL/GenBank/DDBJ databases">
        <title>Genome sequence of Vogesella sp. MAHUQ-64.</title>
        <authorList>
            <person name="Huq M.A."/>
        </authorList>
    </citation>
    <scope>NUCLEOTIDE SEQUENCE</scope>
    <source>
        <strain evidence="10">MAHUQ-64</strain>
    </source>
</reference>
<evidence type="ECO:0000256" key="5">
    <source>
        <dbReference type="ARBA" id="ARBA00022556"/>
    </source>
</evidence>
<dbReference type="NCBIfam" id="TIGR01750">
    <property type="entry name" value="fabZ"/>
    <property type="match status" value="1"/>
</dbReference>
<dbReference type="NCBIfam" id="NF000582">
    <property type="entry name" value="PRK00006.1"/>
    <property type="match status" value="1"/>
</dbReference>
<comment type="caution">
    <text evidence="10">The sequence shown here is derived from an EMBL/GenBank/DDBJ whole genome shotgun (WGS) entry which is preliminary data.</text>
</comment>
<keyword evidence="5 9" id="KW-0441">Lipid A biosynthesis</keyword>
<dbReference type="HAMAP" id="MF_00406">
    <property type="entry name" value="FabZ"/>
    <property type="match status" value="1"/>
</dbReference>
<feature type="active site" evidence="9">
    <location>
        <position position="61"/>
    </location>
</feature>
<dbReference type="SUPFAM" id="SSF54637">
    <property type="entry name" value="Thioesterase/thiol ester dehydrase-isomerase"/>
    <property type="match status" value="1"/>
</dbReference>
<organism evidence="10 11">
    <name type="scientific">Vogesella oryzagri</name>
    <dbReference type="NCBI Taxonomy" id="3160864"/>
    <lineage>
        <taxon>Bacteria</taxon>
        <taxon>Pseudomonadati</taxon>
        <taxon>Pseudomonadota</taxon>
        <taxon>Betaproteobacteria</taxon>
        <taxon>Neisseriales</taxon>
        <taxon>Chromobacteriaceae</taxon>
        <taxon>Vogesella</taxon>
    </lineage>
</organism>
<dbReference type="CDD" id="cd01288">
    <property type="entry name" value="FabZ"/>
    <property type="match status" value="1"/>
</dbReference>
<keyword evidence="7 9" id="KW-0456">Lyase</keyword>
<evidence type="ECO:0000256" key="6">
    <source>
        <dbReference type="ARBA" id="ARBA00023098"/>
    </source>
</evidence>
<comment type="subcellular location">
    <subcellularLocation>
        <location evidence="1 9">Cytoplasm</location>
    </subcellularLocation>
</comment>
<evidence type="ECO:0000256" key="7">
    <source>
        <dbReference type="ARBA" id="ARBA00023239"/>
    </source>
</evidence>
<dbReference type="GO" id="GO:0019171">
    <property type="term" value="F:(3R)-hydroxyacyl-[acyl-carrier-protein] dehydratase activity"/>
    <property type="evidence" value="ECO:0007669"/>
    <property type="project" value="UniProtKB-EC"/>
</dbReference>
<dbReference type="InterPro" id="IPR029069">
    <property type="entry name" value="HotDog_dom_sf"/>
</dbReference>
<comment type="similarity">
    <text evidence="2 9">Belongs to the thioester dehydratase family. FabZ subfamily.</text>
</comment>
<dbReference type="PANTHER" id="PTHR30272">
    <property type="entry name" value="3-HYDROXYACYL-[ACYL-CARRIER-PROTEIN] DEHYDRATASE"/>
    <property type="match status" value="1"/>
</dbReference>
<evidence type="ECO:0000256" key="9">
    <source>
        <dbReference type="HAMAP-Rule" id="MF_00406"/>
    </source>
</evidence>
<keyword evidence="4 9" id="KW-0444">Lipid biosynthesis</keyword>
<keyword evidence="11" id="KW-1185">Reference proteome</keyword>
<comment type="catalytic activity">
    <reaction evidence="9">
        <text>a (3R)-hydroxyacyl-[ACP] = a (2E)-enoyl-[ACP] + H2O</text>
        <dbReference type="Rhea" id="RHEA:13097"/>
        <dbReference type="Rhea" id="RHEA-COMP:9925"/>
        <dbReference type="Rhea" id="RHEA-COMP:9945"/>
        <dbReference type="ChEBI" id="CHEBI:15377"/>
        <dbReference type="ChEBI" id="CHEBI:78784"/>
        <dbReference type="ChEBI" id="CHEBI:78827"/>
        <dbReference type="EC" id="4.2.1.59"/>
    </reaction>
</comment>
<dbReference type="InterPro" id="IPR013114">
    <property type="entry name" value="FabA_FabZ"/>
</dbReference>
<evidence type="ECO:0000256" key="4">
    <source>
        <dbReference type="ARBA" id="ARBA00022516"/>
    </source>
</evidence>
<evidence type="ECO:0000256" key="8">
    <source>
        <dbReference type="ARBA" id="ARBA00025049"/>
    </source>
</evidence>
<dbReference type="InterPro" id="IPR010084">
    <property type="entry name" value="FabZ"/>
</dbReference>
<proteinExistence type="inferred from homology"/>
<accession>A0ABV1M2I3</accession>
<dbReference type="PANTHER" id="PTHR30272:SF1">
    <property type="entry name" value="3-HYDROXYACYL-[ACYL-CARRIER-PROTEIN] DEHYDRATASE"/>
    <property type="match status" value="1"/>
</dbReference>
<dbReference type="Gene3D" id="3.10.129.10">
    <property type="entry name" value="Hotdog Thioesterase"/>
    <property type="match status" value="1"/>
</dbReference>
<evidence type="ECO:0000256" key="3">
    <source>
        <dbReference type="ARBA" id="ARBA00022490"/>
    </source>
</evidence>
<keyword evidence="3 9" id="KW-0963">Cytoplasm</keyword>
<evidence type="ECO:0000313" key="11">
    <source>
        <dbReference type="Proteomes" id="UP001433638"/>
    </source>
</evidence>
<evidence type="ECO:0000313" key="10">
    <source>
        <dbReference type="EMBL" id="MEQ6290454.1"/>
    </source>
</evidence>